<keyword evidence="2" id="KW-1185">Reference proteome</keyword>
<dbReference type="EMBL" id="JAPQKT010000001">
    <property type="protein sequence ID" value="KAJ5242095.1"/>
    <property type="molecule type" value="Genomic_DNA"/>
</dbReference>
<feature type="non-terminal residue" evidence="1">
    <location>
        <position position="104"/>
    </location>
</feature>
<dbReference type="Proteomes" id="UP001147733">
    <property type="component" value="Unassembled WGS sequence"/>
</dbReference>
<comment type="caution">
    <text evidence="1">The sequence shown here is derived from an EMBL/GenBank/DDBJ whole genome shotgun (WGS) entry which is preliminary data.</text>
</comment>
<dbReference type="RefSeq" id="XP_056505099.1">
    <property type="nucleotide sequence ID" value="XM_056639342.1"/>
</dbReference>
<sequence length="104" mass="12126">SVIPKNETLCKCLPAKSGSNIQYLEKDLLTSKQQNISVACTEYQKKRRKIRNILSYLKKYSGIIPSAKYMAEVYQCEYKSNCDCRYKVYNTELLSFYTALCYSF</sequence>
<reference evidence="1" key="1">
    <citation type="submission" date="2022-11" db="EMBL/GenBank/DDBJ databases">
        <authorList>
            <person name="Petersen C."/>
        </authorList>
    </citation>
    <scope>NUCLEOTIDE SEQUENCE</scope>
    <source>
        <strain evidence="1">IBT 23319</strain>
    </source>
</reference>
<accession>A0A9W9TWJ8</accession>
<dbReference type="GeneID" id="81378509"/>
<proteinExistence type="predicted"/>
<evidence type="ECO:0000313" key="1">
    <source>
        <dbReference type="EMBL" id="KAJ5242095.1"/>
    </source>
</evidence>
<name>A0A9W9TWJ8_PENCI</name>
<evidence type="ECO:0000313" key="2">
    <source>
        <dbReference type="Proteomes" id="UP001147733"/>
    </source>
</evidence>
<protein>
    <submittedName>
        <fullName evidence="1">Uncharacterized protein</fullName>
    </submittedName>
</protein>
<dbReference type="AlphaFoldDB" id="A0A9W9TWJ8"/>
<organism evidence="1 2">
    <name type="scientific">Penicillium citrinum</name>
    <dbReference type="NCBI Taxonomy" id="5077"/>
    <lineage>
        <taxon>Eukaryota</taxon>
        <taxon>Fungi</taxon>
        <taxon>Dikarya</taxon>
        <taxon>Ascomycota</taxon>
        <taxon>Pezizomycotina</taxon>
        <taxon>Eurotiomycetes</taxon>
        <taxon>Eurotiomycetidae</taxon>
        <taxon>Eurotiales</taxon>
        <taxon>Aspergillaceae</taxon>
        <taxon>Penicillium</taxon>
    </lineage>
</organism>
<dbReference type="OrthoDB" id="3266505at2759"/>
<gene>
    <name evidence="1" type="ORF">N7469_000422</name>
</gene>
<reference evidence="1" key="2">
    <citation type="journal article" date="2023" name="IMA Fungus">
        <title>Comparative genomic study of the Penicillium genus elucidates a diverse pangenome and 15 lateral gene transfer events.</title>
        <authorList>
            <person name="Petersen C."/>
            <person name="Sorensen T."/>
            <person name="Nielsen M.R."/>
            <person name="Sondergaard T.E."/>
            <person name="Sorensen J.L."/>
            <person name="Fitzpatrick D.A."/>
            <person name="Frisvad J.C."/>
            <person name="Nielsen K.L."/>
        </authorList>
    </citation>
    <scope>NUCLEOTIDE SEQUENCE</scope>
    <source>
        <strain evidence="1">IBT 23319</strain>
    </source>
</reference>